<dbReference type="OrthoDB" id="3695380at2"/>
<dbReference type="Proteomes" id="UP000189677">
    <property type="component" value="Chromosome"/>
</dbReference>
<protein>
    <recommendedName>
        <fullName evidence="3">Protein kilB</fullName>
    </recommendedName>
</protein>
<dbReference type="KEGG" id="snw:BBN63_17725"/>
<evidence type="ECO:0008006" key="3">
    <source>
        <dbReference type="Google" id="ProtNLM"/>
    </source>
</evidence>
<evidence type="ECO:0000313" key="1">
    <source>
        <dbReference type="EMBL" id="AQU67803.1"/>
    </source>
</evidence>
<organism evidence="1 2">
    <name type="scientific">Streptomyces niveus</name>
    <name type="common">Streptomyces spheroides</name>
    <dbReference type="NCBI Taxonomy" id="193462"/>
    <lineage>
        <taxon>Bacteria</taxon>
        <taxon>Bacillati</taxon>
        <taxon>Actinomycetota</taxon>
        <taxon>Actinomycetes</taxon>
        <taxon>Kitasatosporales</taxon>
        <taxon>Streptomycetaceae</taxon>
        <taxon>Streptomyces</taxon>
    </lineage>
</organism>
<dbReference type="EMBL" id="CP018047">
    <property type="protein sequence ID" value="AQU67803.1"/>
    <property type="molecule type" value="Genomic_DNA"/>
</dbReference>
<gene>
    <name evidence="1" type="ORF">BBN63_17725</name>
</gene>
<keyword evidence="2" id="KW-1185">Reference proteome</keyword>
<reference evidence="1 2" key="1">
    <citation type="submission" date="2016-11" db="EMBL/GenBank/DDBJ databases">
        <title>Complete genome sequence of Streptomyces niveus SCSIO 3406.</title>
        <authorList>
            <person name="Zhu Q."/>
            <person name="Cheng W."/>
            <person name="Song Y."/>
            <person name="Li Q."/>
            <person name="Ju J."/>
        </authorList>
    </citation>
    <scope>NUCLEOTIDE SEQUENCE [LARGE SCALE GENOMIC DNA]</scope>
    <source>
        <strain evidence="1 2">SCSIO 3406</strain>
    </source>
</reference>
<name>A0A1U9QUX9_STRNV</name>
<dbReference type="RefSeq" id="WP_078076378.1">
    <property type="nucleotide sequence ID" value="NZ_CP018047.1"/>
</dbReference>
<proteinExistence type="predicted"/>
<dbReference type="AlphaFoldDB" id="A0A1U9QUX9"/>
<sequence>MEWISLASTALGAAIGVGSTLLADRVRWRRDRAGQDLDVRRQMYADYTAALSRIRTALNECAQEDIPAAERPRRVREVFLTPGAYEIRHQLAIVAPPEIVEAARSAFVVLRDTRDLLVAGASVDDAAYVELEERFDVAVAELRTAMRRDLGAAKSITAR</sequence>
<evidence type="ECO:0000313" key="2">
    <source>
        <dbReference type="Proteomes" id="UP000189677"/>
    </source>
</evidence>
<accession>A0A1U9QUX9</accession>